<name>A0A2P2JSI4_RHIMU</name>
<proteinExistence type="predicted"/>
<evidence type="ECO:0000313" key="2">
    <source>
        <dbReference type="EMBL" id="MBW96410.1"/>
    </source>
</evidence>
<dbReference type="GO" id="GO:0016301">
    <property type="term" value="F:kinase activity"/>
    <property type="evidence" value="ECO:0007669"/>
    <property type="project" value="UniProtKB-KW"/>
</dbReference>
<keyword evidence="2" id="KW-0808">Transferase</keyword>
<organism evidence="2">
    <name type="scientific">Rhizophora mucronata</name>
    <name type="common">Asiatic mangrove</name>
    <dbReference type="NCBI Taxonomy" id="61149"/>
    <lineage>
        <taxon>Eukaryota</taxon>
        <taxon>Viridiplantae</taxon>
        <taxon>Streptophyta</taxon>
        <taxon>Embryophyta</taxon>
        <taxon>Tracheophyta</taxon>
        <taxon>Spermatophyta</taxon>
        <taxon>Magnoliopsida</taxon>
        <taxon>eudicotyledons</taxon>
        <taxon>Gunneridae</taxon>
        <taxon>Pentapetalae</taxon>
        <taxon>rosids</taxon>
        <taxon>fabids</taxon>
        <taxon>Malpighiales</taxon>
        <taxon>Rhizophoraceae</taxon>
        <taxon>Rhizophora</taxon>
    </lineage>
</organism>
<reference evidence="2" key="1">
    <citation type="submission" date="2018-02" db="EMBL/GenBank/DDBJ databases">
        <title>Rhizophora mucronata_Transcriptome.</title>
        <authorList>
            <person name="Meera S.P."/>
            <person name="Sreeshan A."/>
            <person name="Augustine A."/>
        </authorList>
    </citation>
    <scope>NUCLEOTIDE SEQUENCE</scope>
    <source>
        <tissue evidence="2">Leaf</tissue>
    </source>
</reference>
<dbReference type="EMBL" id="GGEC01015927">
    <property type="protein sequence ID" value="MBW96410.1"/>
    <property type="molecule type" value="Transcribed_RNA"/>
</dbReference>
<accession>A0A2P2JSI4</accession>
<protein>
    <submittedName>
        <fullName evidence="2">Casein kinase</fullName>
    </submittedName>
</protein>
<evidence type="ECO:0000256" key="1">
    <source>
        <dbReference type="SAM" id="SignalP"/>
    </source>
</evidence>
<dbReference type="AlphaFoldDB" id="A0A2P2JSI4"/>
<keyword evidence="1" id="KW-0732">Signal</keyword>
<feature type="signal peptide" evidence="1">
    <location>
        <begin position="1"/>
        <end position="18"/>
    </location>
</feature>
<keyword evidence="2" id="KW-0418">Kinase</keyword>
<dbReference type="Gene3D" id="3.30.200.20">
    <property type="entry name" value="Phosphorylase Kinase, domain 1"/>
    <property type="match status" value="1"/>
</dbReference>
<sequence>MLCFLSLISFLFKMLILSPYMQENVKTKHPQLLYESKLYRILQGGSKLNL</sequence>
<feature type="chain" id="PRO_5015138097" evidence="1">
    <location>
        <begin position="19"/>
        <end position="50"/>
    </location>
</feature>